<keyword evidence="2" id="KW-1185">Reference proteome</keyword>
<dbReference type="AlphaFoldDB" id="A0A2Z6MNY8"/>
<evidence type="ECO:0000313" key="2">
    <source>
        <dbReference type="Proteomes" id="UP000242715"/>
    </source>
</evidence>
<name>A0A2Z6MNY8_TRISU</name>
<accession>A0A2Z6MNY8</accession>
<protein>
    <submittedName>
        <fullName evidence="1">Uncharacterized protein</fullName>
    </submittedName>
</protein>
<dbReference type="OrthoDB" id="1914402at2759"/>
<organism evidence="1 2">
    <name type="scientific">Trifolium subterraneum</name>
    <name type="common">Subterranean clover</name>
    <dbReference type="NCBI Taxonomy" id="3900"/>
    <lineage>
        <taxon>Eukaryota</taxon>
        <taxon>Viridiplantae</taxon>
        <taxon>Streptophyta</taxon>
        <taxon>Embryophyta</taxon>
        <taxon>Tracheophyta</taxon>
        <taxon>Spermatophyta</taxon>
        <taxon>Magnoliopsida</taxon>
        <taxon>eudicotyledons</taxon>
        <taxon>Gunneridae</taxon>
        <taxon>Pentapetalae</taxon>
        <taxon>rosids</taxon>
        <taxon>fabids</taxon>
        <taxon>Fabales</taxon>
        <taxon>Fabaceae</taxon>
        <taxon>Papilionoideae</taxon>
        <taxon>50 kb inversion clade</taxon>
        <taxon>NPAAA clade</taxon>
        <taxon>Hologalegina</taxon>
        <taxon>IRL clade</taxon>
        <taxon>Trifolieae</taxon>
        <taxon>Trifolium</taxon>
    </lineage>
</organism>
<gene>
    <name evidence="1" type="ORF">TSUD_381290</name>
</gene>
<proteinExistence type="predicted"/>
<reference evidence="2" key="1">
    <citation type="journal article" date="2017" name="Front. Plant Sci.">
        <title>Climate Clever Clovers: New Paradigm to Reduce the Environmental Footprint of Ruminants by Breeding Low Methanogenic Forages Utilizing Haplotype Variation.</title>
        <authorList>
            <person name="Kaur P."/>
            <person name="Appels R."/>
            <person name="Bayer P.E."/>
            <person name="Keeble-Gagnere G."/>
            <person name="Wang J."/>
            <person name="Hirakawa H."/>
            <person name="Shirasawa K."/>
            <person name="Vercoe P."/>
            <person name="Stefanova K."/>
            <person name="Durmic Z."/>
            <person name="Nichols P."/>
            <person name="Revell C."/>
            <person name="Isobe S.N."/>
            <person name="Edwards D."/>
            <person name="Erskine W."/>
        </authorList>
    </citation>
    <scope>NUCLEOTIDE SEQUENCE [LARGE SCALE GENOMIC DNA]</scope>
    <source>
        <strain evidence="2">cv. Daliak</strain>
    </source>
</reference>
<sequence length="160" mass="17550">MGVYDYVADIVIGKENVPIKVRVLRLWRVHVFLNLSEFSSIEMVLVDEKVSFSYCHLEAELVPQVAPIVPAEAVVPHIGDVVEDNNLEAVEGNNLDAELVPQVTPIVHAEACVVMPSTAVIITVVSFPQSAVVLSKSTHGATKRRVKYSYGYKITGLTSY</sequence>
<evidence type="ECO:0000313" key="1">
    <source>
        <dbReference type="EMBL" id="GAU20037.1"/>
    </source>
</evidence>
<dbReference type="Proteomes" id="UP000242715">
    <property type="component" value="Unassembled WGS sequence"/>
</dbReference>
<dbReference type="EMBL" id="DF973208">
    <property type="protein sequence ID" value="GAU20037.1"/>
    <property type="molecule type" value="Genomic_DNA"/>
</dbReference>